<organism evidence="2 3">
    <name type="scientific">Psilocybe cf. subviscida</name>
    <dbReference type="NCBI Taxonomy" id="2480587"/>
    <lineage>
        <taxon>Eukaryota</taxon>
        <taxon>Fungi</taxon>
        <taxon>Dikarya</taxon>
        <taxon>Basidiomycota</taxon>
        <taxon>Agaricomycotina</taxon>
        <taxon>Agaricomycetes</taxon>
        <taxon>Agaricomycetidae</taxon>
        <taxon>Agaricales</taxon>
        <taxon>Agaricineae</taxon>
        <taxon>Strophariaceae</taxon>
        <taxon>Psilocybe</taxon>
    </lineage>
</organism>
<evidence type="ECO:0000259" key="1">
    <source>
        <dbReference type="Pfam" id="PF18885"/>
    </source>
</evidence>
<accession>A0A8H5EWA6</accession>
<comment type="caution">
    <text evidence="2">The sequence shown here is derived from an EMBL/GenBank/DDBJ whole genome shotgun (WGS) entry which is preliminary data.</text>
</comment>
<reference evidence="2 3" key="1">
    <citation type="journal article" date="2020" name="ISME J.">
        <title>Uncovering the hidden diversity of litter-decomposition mechanisms in mushroom-forming fungi.</title>
        <authorList>
            <person name="Floudas D."/>
            <person name="Bentzer J."/>
            <person name="Ahren D."/>
            <person name="Johansson T."/>
            <person name="Persson P."/>
            <person name="Tunlid A."/>
        </authorList>
    </citation>
    <scope>NUCLEOTIDE SEQUENCE [LARGE SCALE GENOMIC DNA]</scope>
    <source>
        <strain evidence="2 3">CBS 101986</strain>
    </source>
</reference>
<dbReference type="Pfam" id="PF18885">
    <property type="entry name" value="DUF5648"/>
    <property type="match status" value="1"/>
</dbReference>
<dbReference type="Proteomes" id="UP000567179">
    <property type="component" value="Unassembled WGS sequence"/>
</dbReference>
<proteinExistence type="predicted"/>
<dbReference type="EMBL" id="JAACJJ010000043">
    <property type="protein sequence ID" value="KAF5314980.1"/>
    <property type="molecule type" value="Genomic_DNA"/>
</dbReference>
<dbReference type="OrthoDB" id="9971254at2759"/>
<dbReference type="InterPro" id="IPR043708">
    <property type="entry name" value="DUF5648"/>
</dbReference>
<protein>
    <recommendedName>
        <fullName evidence="1">DUF5648 domain-containing protein</fullName>
    </recommendedName>
</protein>
<evidence type="ECO:0000313" key="3">
    <source>
        <dbReference type="Proteomes" id="UP000567179"/>
    </source>
</evidence>
<gene>
    <name evidence="2" type="ORF">D9619_007557</name>
</gene>
<sequence length="185" mass="20589">MVRFLPASSLHPEMQTPPRTKFKEATRSAETCADPSLAQTIYQAFRADTVVHVLNFRSGWQNLNTRAGAAVWINQHPAFRAWSTQQPFTVPLFQLGTADQPQFIYMIGADAQTPPIFSGFDTNIGLVDWVYNTSVCESVPLMTALFSPQTDRYFTTSTFEHDSIASFDGWLDTGVIAFVLTLADA</sequence>
<feature type="domain" description="DUF5648" evidence="1">
    <location>
        <begin position="41"/>
        <end position="179"/>
    </location>
</feature>
<dbReference type="AlphaFoldDB" id="A0A8H5EWA6"/>
<keyword evidence="3" id="KW-1185">Reference proteome</keyword>
<evidence type="ECO:0000313" key="2">
    <source>
        <dbReference type="EMBL" id="KAF5314980.1"/>
    </source>
</evidence>
<name>A0A8H5EWA6_9AGAR</name>